<proteinExistence type="predicted"/>
<dbReference type="EMBL" id="GBRH01198936">
    <property type="protein sequence ID" value="JAD98959.1"/>
    <property type="molecule type" value="Transcribed_RNA"/>
</dbReference>
<evidence type="ECO:0000313" key="1">
    <source>
        <dbReference type="EMBL" id="JAD98959.1"/>
    </source>
</evidence>
<reference evidence="1" key="2">
    <citation type="journal article" date="2015" name="Data Brief">
        <title>Shoot transcriptome of the giant reed, Arundo donax.</title>
        <authorList>
            <person name="Barrero R.A."/>
            <person name="Guerrero F.D."/>
            <person name="Moolhuijzen P."/>
            <person name="Goolsby J.A."/>
            <person name="Tidwell J."/>
            <person name="Bellgard S.E."/>
            <person name="Bellgard M.I."/>
        </authorList>
    </citation>
    <scope>NUCLEOTIDE SEQUENCE</scope>
    <source>
        <tissue evidence="1">Shoot tissue taken approximately 20 cm above the soil surface</tissue>
    </source>
</reference>
<accession>A0A0A9EDV7</accession>
<organism evidence="1">
    <name type="scientific">Arundo donax</name>
    <name type="common">Giant reed</name>
    <name type="synonym">Donax arundinaceus</name>
    <dbReference type="NCBI Taxonomy" id="35708"/>
    <lineage>
        <taxon>Eukaryota</taxon>
        <taxon>Viridiplantae</taxon>
        <taxon>Streptophyta</taxon>
        <taxon>Embryophyta</taxon>
        <taxon>Tracheophyta</taxon>
        <taxon>Spermatophyta</taxon>
        <taxon>Magnoliopsida</taxon>
        <taxon>Liliopsida</taxon>
        <taxon>Poales</taxon>
        <taxon>Poaceae</taxon>
        <taxon>PACMAD clade</taxon>
        <taxon>Arundinoideae</taxon>
        <taxon>Arundineae</taxon>
        <taxon>Arundo</taxon>
    </lineage>
</organism>
<dbReference type="AlphaFoldDB" id="A0A0A9EDV7"/>
<reference evidence="1" key="1">
    <citation type="submission" date="2014-09" db="EMBL/GenBank/DDBJ databases">
        <authorList>
            <person name="Magalhaes I.L.F."/>
            <person name="Oliveira U."/>
            <person name="Santos F.R."/>
            <person name="Vidigal T.H.D.A."/>
            <person name="Brescovit A.D."/>
            <person name="Santos A.J."/>
        </authorList>
    </citation>
    <scope>NUCLEOTIDE SEQUENCE</scope>
    <source>
        <tissue evidence="1">Shoot tissue taken approximately 20 cm above the soil surface</tissue>
    </source>
</reference>
<sequence length="19" mass="2375">MFHFGRITVQRYITKYADK</sequence>
<protein>
    <submittedName>
        <fullName evidence="1">Uncharacterized protein</fullName>
    </submittedName>
</protein>
<name>A0A0A9EDV7_ARUDO</name>